<name>A0A0M8PBZ7_RHORH</name>
<gene>
    <name evidence="1" type="ORF">Z051_26245</name>
</gene>
<reference evidence="2" key="2">
    <citation type="submission" date="2015-01" db="EMBL/GenBank/DDBJ databases">
        <title>Draft genome sequence of potential hydrocarbon metabolising strain of Rhodococcus rhodochrous.</title>
        <authorList>
            <person name="Aggarwal R.K."/>
            <person name="Dawar C."/>
        </authorList>
    </citation>
    <scope>NUCLEOTIDE SEQUENCE [LARGE SCALE GENOMIC DNA]</scope>
    <source>
        <strain evidence="2">KG-21</strain>
    </source>
</reference>
<accession>A0A0M8PBZ7</accession>
<dbReference type="Proteomes" id="UP000037712">
    <property type="component" value="Unassembled WGS sequence"/>
</dbReference>
<reference evidence="1 2" key="1">
    <citation type="journal article" date="2015" name="Genome Announc.">
        <title>Draft Genome Sequence of Rhodococcus rhodochrous Strain KG-21, a Soil Isolate from Oil Fields of Krishna-Godavari Basin, India.</title>
        <authorList>
            <person name="Dawar C."/>
            <person name="Aggarwal R.K."/>
        </authorList>
    </citation>
    <scope>NUCLEOTIDE SEQUENCE [LARGE SCALE GENOMIC DNA]</scope>
    <source>
        <strain evidence="1 2">KG-21</strain>
    </source>
</reference>
<dbReference type="AlphaFoldDB" id="A0A0M8PBZ7"/>
<protein>
    <submittedName>
        <fullName evidence="1">Gas vesicle protein</fullName>
    </submittedName>
</protein>
<dbReference type="InterPro" id="IPR008634">
    <property type="entry name" value="Gas-vesicle_GvpO"/>
</dbReference>
<comment type="caution">
    <text evidence="1">The sequence shown here is derived from an EMBL/GenBank/DDBJ whole genome shotgun (WGS) entry which is preliminary data.</text>
</comment>
<dbReference type="PATRIC" id="fig|1441923.3.peg.5714"/>
<proteinExistence type="predicted"/>
<dbReference type="EMBL" id="AZYO01000131">
    <property type="protein sequence ID" value="KOS53316.1"/>
    <property type="molecule type" value="Genomic_DNA"/>
</dbReference>
<evidence type="ECO:0000313" key="1">
    <source>
        <dbReference type="EMBL" id="KOS53316.1"/>
    </source>
</evidence>
<dbReference type="GO" id="GO:0031412">
    <property type="term" value="P:gas vesicle organization"/>
    <property type="evidence" value="ECO:0007669"/>
    <property type="project" value="InterPro"/>
</dbReference>
<dbReference type="Pfam" id="PF05800">
    <property type="entry name" value="GvpO"/>
    <property type="match status" value="1"/>
</dbReference>
<organism evidence="1 2">
    <name type="scientific">Rhodococcus rhodochrous KG-21</name>
    <dbReference type="NCBI Taxonomy" id="1441923"/>
    <lineage>
        <taxon>Bacteria</taxon>
        <taxon>Bacillati</taxon>
        <taxon>Actinomycetota</taxon>
        <taxon>Actinomycetes</taxon>
        <taxon>Mycobacteriales</taxon>
        <taxon>Nocardiaceae</taxon>
        <taxon>Rhodococcus</taxon>
    </lineage>
</organism>
<evidence type="ECO:0000313" key="2">
    <source>
        <dbReference type="Proteomes" id="UP000037712"/>
    </source>
</evidence>
<sequence length="87" mass="9401">MTAASAAAAAARYLAELTTARPLAATSVEQGEDGWTVEVEVLEDRRIPSSADRLALYRVDVALDGALQGYRRIGRYGRDSSDPTCER</sequence>